<name>A0A0V8JCG4_9BACL</name>
<reference evidence="1 2" key="1">
    <citation type="journal article" date="2014" name="Antonie Van Leeuwenhoek">
        <title>Fictibacillus enclensis sp. nov., isolated from marine sediment.</title>
        <authorList>
            <person name="Dastager S.G."/>
            <person name="Mawlankar R."/>
            <person name="Srinivasan K."/>
            <person name="Tang S.K."/>
            <person name="Lee J.C."/>
            <person name="Ramana V.V."/>
            <person name="Shouche Y.S."/>
        </authorList>
    </citation>
    <scope>NUCLEOTIDE SEQUENCE [LARGE SCALE GENOMIC DNA]</scope>
    <source>
        <strain evidence="1 2">NIO-1003</strain>
    </source>
</reference>
<accession>A0A0V8JCG4</accession>
<proteinExistence type="predicted"/>
<dbReference type="RefSeq" id="WP_061968408.1">
    <property type="nucleotide sequence ID" value="NZ_FMAV01000001.1"/>
</dbReference>
<gene>
    <name evidence="1" type="ORF">AS030_03410</name>
</gene>
<dbReference type="OrthoDB" id="2973535at2"/>
<dbReference type="AlphaFoldDB" id="A0A0V8JCG4"/>
<dbReference type="Proteomes" id="UP000054099">
    <property type="component" value="Unassembled WGS sequence"/>
</dbReference>
<evidence type="ECO:0000313" key="2">
    <source>
        <dbReference type="Proteomes" id="UP000054099"/>
    </source>
</evidence>
<evidence type="ECO:0000313" key="1">
    <source>
        <dbReference type="EMBL" id="KSU84602.1"/>
    </source>
</evidence>
<sequence>MKRIVTYEPNKPDATDIADIIRDAAEYTNEDSYRTDLLSVNHIKILLHVIELLQEEMQEQVHYADRHLRKWNEQWEEGDLRFVPEVLTMLNSLVENPSPLLERVGSLASHE</sequence>
<dbReference type="EMBL" id="LNQN01000001">
    <property type="protein sequence ID" value="KSU84602.1"/>
    <property type="molecule type" value="Genomic_DNA"/>
</dbReference>
<comment type="caution">
    <text evidence="1">The sequence shown here is derived from an EMBL/GenBank/DDBJ whole genome shotgun (WGS) entry which is preliminary data.</text>
</comment>
<protein>
    <submittedName>
        <fullName evidence="1">Uncharacterized protein</fullName>
    </submittedName>
</protein>
<organism evidence="1 2">
    <name type="scientific">Fictibacillus enclensis</name>
    <dbReference type="NCBI Taxonomy" id="1017270"/>
    <lineage>
        <taxon>Bacteria</taxon>
        <taxon>Bacillati</taxon>
        <taxon>Bacillota</taxon>
        <taxon>Bacilli</taxon>
        <taxon>Bacillales</taxon>
        <taxon>Fictibacillaceae</taxon>
        <taxon>Fictibacillus</taxon>
    </lineage>
</organism>
<keyword evidence="2" id="KW-1185">Reference proteome</keyword>